<feature type="region of interest" description="Disordered" evidence="1">
    <location>
        <begin position="44"/>
        <end position="64"/>
    </location>
</feature>
<reference evidence="4 5" key="1">
    <citation type="journal article" date="2014" name="PLoS Genet.">
        <title>Phylogenetically driven sequencing of extremely halophilic archaea reveals strategies for static and dynamic osmo-response.</title>
        <authorList>
            <person name="Becker E.A."/>
            <person name="Seitzer P.M."/>
            <person name="Tritt A."/>
            <person name="Larsen D."/>
            <person name="Krusor M."/>
            <person name="Yao A.I."/>
            <person name="Wu D."/>
            <person name="Madern D."/>
            <person name="Eisen J.A."/>
            <person name="Darling A.E."/>
            <person name="Facciotti M.T."/>
        </authorList>
    </citation>
    <scope>NUCLEOTIDE SEQUENCE [LARGE SCALE GENOMIC DNA]</scope>
    <source>
        <strain evidence="4 5">JCM 10478</strain>
    </source>
</reference>
<evidence type="ECO:0000313" key="5">
    <source>
        <dbReference type="Proteomes" id="UP000011632"/>
    </source>
</evidence>
<feature type="domain" description="DUF7351" evidence="3">
    <location>
        <begin position="170"/>
        <end position="345"/>
    </location>
</feature>
<dbReference type="EMBL" id="AOID01000063">
    <property type="protein sequence ID" value="ELY63094.1"/>
    <property type="molecule type" value="Genomic_DNA"/>
</dbReference>
<name>L9XMT2_9EURY</name>
<gene>
    <name evidence="4" type="ORF">C489_19801</name>
</gene>
<dbReference type="CDD" id="cd00090">
    <property type="entry name" value="HTH_ARSR"/>
    <property type="match status" value="1"/>
</dbReference>
<dbReference type="InterPro" id="IPR036388">
    <property type="entry name" value="WH-like_DNA-bd_sf"/>
</dbReference>
<dbReference type="Pfam" id="PF24038">
    <property type="entry name" value="DUF7347"/>
    <property type="match status" value="1"/>
</dbReference>
<dbReference type="InterPro" id="IPR055775">
    <property type="entry name" value="DUF7351"/>
</dbReference>
<dbReference type="SUPFAM" id="SSF46785">
    <property type="entry name" value="Winged helix' DNA-binding domain"/>
    <property type="match status" value="1"/>
</dbReference>
<dbReference type="Gene3D" id="1.10.10.10">
    <property type="entry name" value="Winged helix-like DNA-binding domain superfamily/Winged helix DNA-binding domain"/>
    <property type="match status" value="1"/>
</dbReference>
<protein>
    <submittedName>
        <fullName evidence="4">Putative ArsR family transcriptional regulator</fullName>
    </submittedName>
</protein>
<evidence type="ECO:0000259" key="3">
    <source>
        <dbReference type="Pfam" id="PF24042"/>
    </source>
</evidence>
<dbReference type="InterPro" id="IPR011991">
    <property type="entry name" value="ArsR-like_HTH"/>
</dbReference>
<dbReference type="Proteomes" id="UP000011632">
    <property type="component" value="Unassembled WGS sequence"/>
</dbReference>
<sequence>MSRDPLESPLGDGVQGLILSGNGARSDILYRSVNEFVPMSQFDRTADAGTGTEGDIDRDGGGKPVARTESQMVPADVFAVLGNDTRVAILRALLELGADDAPVRFTELFERVDIADSANFNYHLQKLTGHFIKQSDDGYAFRYPGRKVVSSIFTGTLTERAQLGFFPASGSCYACDGPLHGWYVDDTLTIGCTDCGTIQVSYPFPSGGLDDRTTDDLLQAFHHYVRHHYCLAADGVCPECTGPVETDLVRDPDDEDLEVAVEHVCQRCSYRLQSTVGVTLLDNAEVLVFHSERGVDLNTEPFWHFDWCVSDSRTTVTETDPLRVRVTIPCEDDELQVLLNDSVTVIDTAVVEQLPE</sequence>
<evidence type="ECO:0000256" key="1">
    <source>
        <dbReference type="SAM" id="MobiDB-lite"/>
    </source>
</evidence>
<evidence type="ECO:0000313" key="4">
    <source>
        <dbReference type="EMBL" id="ELY63094.1"/>
    </source>
</evidence>
<dbReference type="Pfam" id="PF24042">
    <property type="entry name" value="DUF7351"/>
    <property type="match status" value="1"/>
</dbReference>
<keyword evidence="5" id="KW-1185">Reference proteome</keyword>
<dbReference type="InterPro" id="IPR055771">
    <property type="entry name" value="DUF7347"/>
</dbReference>
<proteinExistence type="predicted"/>
<dbReference type="InterPro" id="IPR036390">
    <property type="entry name" value="WH_DNA-bd_sf"/>
</dbReference>
<feature type="domain" description="DUF7347" evidence="2">
    <location>
        <begin position="74"/>
        <end position="152"/>
    </location>
</feature>
<accession>L9XMT2</accession>
<comment type="caution">
    <text evidence="4">The sequence shown here is derived from an EMBL/GenBank/DDBJ whole genome shotgun (WGS) entry which is preliminary data.</text>
</comment>
<dbReference type="PATRIC" id="fig|1227496.3.peg.3968"/>
<dbReference type="AlphaFoldDB" id="L9XMT2"/>
<evidence type="ECO:0000259" key="2">
    <source>
        <dbReference type="Pfam" id="PF24038"/>
    </source>
</evidence>
<organism evidence="4 5">
    <name type="scientific">Natrinema versiforme JCM 10478</name>
    <dbReference type="NCBI Taxonomy" id="1227496"/>
    <lineage>
        <taxon>Archaea</taxon>
        <taxon>Methanobacteriati</taxon>
        <taxon>Methanobacteriota</taxon>
        <taxon>Stenosarchaea group</taxon>
        <taxon>Halobacteria</taxon>
        <taxon>Halobacteriales</taxon>
        <taxon>Natrialbaceae</taxon>
        <taxon>Natrinema</taxon>
    </lineage>
</organism>